<sequence>MSLSLASKATAGIAGTGAVAGGGAFAAYKFLNQETIEKYLNSLHRELAVSNEDWELIKNNYAADKAENPIPNIPKSTIKDKLNDLKKWCSDRLNEEFSQEKASKGDYNLIQAWCTKQVKISDYLKHLKLASLDTSGTKDDTTWNKLKDEYSTSGGLKVNEITGQEGSKTEGGEVSTLSDNTKLKTWCSWSVSQYFKHQEDSLFKRYKHFCTKQAN</sequence>
<dbReference type="BioCyc" id="MHAE859194:G1GR7-519-MONOMER"/>
<protein>
    <submittedName>
        <fullName evidence="1">Uncharacterized protein</fullName>
    </submittedName>
</protein>
<dbReference type="HOGENOM" id="CLU_098620_2_0_14"/>
<dbReference type="STRING" id="859194.MHF_0531"/>
<proteinExistence type="predicted"/>
<dbReference type="EMBL" id="CP002808">
    <property type="protein sequence ID" value="AEG72803.1"/>
    <property type="molecule type" value="Genomic_DNA"/>
</dbReference>
<dbReference type="AlphaFoldDB" id="F6FHV5"/>
<dbReference type="KEGG" id="mhf:MHF_0531"/>
<organism evidence="1 2">
    <name type="scientific">Mycoplasma haemofelis (strain Ohio2)</name>
    <dbReference type="NCBI Taxonomy" id="859194"/>
    <lineage>
        <taxon>Bacteria</taxon>
        <taxon>Bacillati</taxon>
        <taxon>Mycoplasmatota</taxon>
        <taxon>Mollicutes</taxon>
        <taxon>Mycoplasmataceae</taxon>
        <taxon>Mycoplasma</taxon>
    </lineage>
</organism>
<accession>F6FHV5</accession>
<name>F6FHV5_MYCHI</name>
<evidence type="ECO:0000313" key="2">
    <source>
        <dbReference type="Proteomes" id="UP000007952"/>
    </source>
</evidence>
<evidence type="ECO:0000313" key="1">
    <source>
        <dbReference type="EMBL" id="AEG72803.1"/>
    </source>
</evidence>
<dbReference type="Proteomes" id="UP000007952">
    <property type="component" value="Chromosome"/>
</dbReference>
<gene>
    <name evidence="1" type="ordered locus">MHF_0531</name>
</gene>
<reference key="2">
    <citation type="submission" date="2011-05" db="EMBL/GenBank/DDBJ databases">
        <title>The Genome of Mycoplasma haemofelis Strain Ohio2, a pathogenic hemoplasma of the cat.</title>
        <authorList>
            <person name="Santos A.P."/>
            <person name="Guimaraes A.M.S."/>
            <person name="SanMiguel P.J."/>
            <person name="Martin S.W."/>
            <person name="Messick J.B."/>
        </authorList>
    </citation>
    <scope>NUCLEOTIDE SEQUENCE</scope>
    <source>
        <strain>Ohio2</strain>
    </source>
</reference>
<reference evidence="1 2" key="1">
    <citation type="journal article" date="2011" name="J. Bacteriol.">
        <title>Complete genome sequences of two hemotropic Mycoplasmas, Mycoplasma haemofelis strain Ohio2 and Mycoplasma suis strain Illinois.</title>
        <authorList>
            <person name="Messick J.B."/>
            <person name="Santos A.P."/>
            <person name="Guimaraes A.M."/>
        </authorList>
    </citation>
    <scope>NUCLEOTIDE SEQUENCE [LARGE SCALE GENOMIC DNA]</scope>
    <source>
        <strain evidence="1 2">Ohio2</strain>
    </source>
</reference>